<comment type="caution">
    <text evidence="2">The sequence shown here is derived from an EMBL/GenBank/DDBJ whole genome shotgun (WGS) entry which is preliminary data.</text>
</comment>
<sequence length="83" mass="8798">MCAADVPATTRLPPEPDMKLGPSRPQSSIRSCSGRMLLRNGELEKDDVAVFGVCEELVDSDDGIVAVVETDKGSVPWLVAGVL</sequence>
<feature type="region of interest" description="Disordered" evidence="1">
    <location>
        <begin position="1"/>
        <end position="29"/>
    </location>
</feature>
<evidence type="ECO:0000313" key="3">
    <source>
        <dbReference type="Proteomes" id="UP000612585"/>
    </source>
</evidence>
<proteinExistence type="predicted"/>
<protein>
    <submittedName>
        <fullName evidence="2">Uncharacterized protein</fullName>
    </submittedName>
</protein>
<organism evidence="2 3">
    <name type="scientific">Virgisporangium aurantiacum</name>
    <dbReference type="NCBI Taxonomy" id="175570"/>
    <lineage>
        <taxon>Bacteria</taxon>
        <taxon>Bacillati</taxon>
        <taxon>Actinomycetota</taxon>
        <taxon>Actinomycetes</taxon>
        <taxon>Micromonosporales</taxon>
        <taxon>Micromonosporaceae</taxon>
        <taxon>Virgisporangium</taxon>
    </lineage>
</organism>
<dbReference type="EMBL" id="BOPG01000026">
    <property type="protein sequence ID" value="GIJ56737.1"/>
    <property type="molecule type" value="Genomic_DNA"/>
</dbReference>
<evidence type="ECO:0000313" key="2">
    <source>
        <dbReference type="EMBL" id="GIJ56737.1"/>
    </source>
</evidence>
<reference evidence="2" key="1">
    <citation type="submission" date="2021-01" db="EMBL/GenBank/DDBJ databases">
        <title>Whole genome shotgun sequence of Virgisporangium aurantiacum NBRC 16421.</title>
        <authorList>
            <person name="Komaki H."/>
            <person name="Tamura T."/>
        </authorList>
    </citation>
    <scope>NUCLEOTIDE SEQUENCE</scope>
    <source>
        <strain evidence="2">NBRC 16421</strain>
    </source>
</reference>
<gene>
    <name evidence="2" type="ORF">Vau01_042530</name>
</gene>
<dbReference type="AlphaFoldDB" id="A0A8J3Z5B1"/>
<dbReference type="Proteomes" id="UP000612585">
    <property type="component" value="Unassembled WGS sequence"/>
</dbReference>
<evidence type="ECO:0000256" key="1">
    <source>
        <dbReference type="SAM" id="MobiDB-lite"/>
    </source>
</evidence>
<accession>A0A8J3Z5B1</accession>
<keyword evidence="3" id="KW-1185">Reference proteome</keyword>
<name>A0A8J3Z5B1_9ACTN</name>